<keyword evidence="3" id="KW-1185">Reference proteome</keyword>
<dbReference type="SUPFAM" id="SSF50475">
    <property type="entry name" value="FMN-binding split barrel"/>
    <property type="match status" value="1"/>
</dbReference>
<dbReference type="EMBL" id="QLMC01000004">
    <property type="protein sequence ID" value="RAJ95992.1"/>
    <property type="molecule type" value="Genomic_DNA"/>
</dbReference>
<protein>
    <submittedName>
        <fullName evidence="2">General stress protein 26</fullName>
    </submittedName>
</protein>
<evidence type="ECO:0000313" key="2">
    <source>
        <dbReference type="EMBL" id="RAJ95992.1"/>
    </source>
</evidence>
<accession>A0A327WTP3</accession>
<dbReference type="AlphaFoldDB" id="A0A327WTP3"/>
<sequence length="167" mass="18888">METKEQQNTEMARVSKLIEGIRIGMLTTQDGNGNLVSRPMAVMQLDENGDLWFLTKENSPKTDQINDNYKVNVAFADVSDASYVSVSGTAQELHDRAKIEELWSPMAKPWFPDGKDDPQLAILKVHIDTAEYWDSTSSRMVRLFEMARAALTGDTYKEGENKIVENR</sequence>
<dbReference type="Gene3D" id="2.30.110.10">
    <property type="entry name" value="Electron Transport, Fmn-binding Protein, Chain A"/>
    <property type="match status" value="1"/>
</dbReference>
<reference evidence="2 3" key="1">
    <citation type="submission" date="2018-06" db="EMBL/GenBank/DDBJ databases">
        <title>Genomic Encyclopedia of Archaeal and Bacterial Type Strains, Phase II (KMG-II): from individual species to whole genera.</title>
        <authorList>
            <person name="Goeker M."/>
        </authorList>
    </citation>
    <scope>NUCLEOTIDE SEQUENCE [LARGE SCALE GENOMIC DNA]</scope>
    <source>
        <strain evidence="2 3">DSM 21851</strain>
    </source>
</reference>
<dbReference type="InterPro" id="IPR012349">
    <property type="entry name" value="Split_barrel_FMN-bd"/>
</dbReference>
<dbReference type="Proteomes" id="UP000248790">
    <property type="component" value="Unassembled WGS sequence"/>
</dbReference>
<feature type="domain" description="General stress protein FMN-binding split barrel" evidence="1">
    <location>
        <begin position="10"/>
        <end position="156"/>
    </location>
</feature>
<gene>
    <name evidence="2" type="ORF">LX87_03742</name>
</gene>
<name>A0A327WTP3_LARAB</name>
<comment type="caution">
    <text evidence="2">The sequence shown here is derived from an EMBL/GenBank/DDBJ whole genome shotgun (WGS) entry which is preliminary data.</text>
</comment>
<dbReference type="PANTHER" id="PTHR34818">
    <property type="entry name" value="PROTEIN BLI-3"/>
    <property type="match status" value="1"/>
</dbReference>
<evidence type="ECO:0000313" key="3">
    <source>
        <dbReference type="Proteomes" id="UP000248790"/>
    </source>
</evidence>
<organism evidence="2 3">
    <name type="scientific">Larkinella arboricola</name>
    <dbReference type="NCBI Taxonomy" id="643671"/>
    <lineage>
        <taxon>Bacteria</taxon>
        <taxon>Pseudomonadati</taxon>
        <taxon>Bacteroidota</taxon>
        <taxon>Cytophagia</taxon>
        <taxon>Cytophagales</taxon>
        <taxon>Spirosomataceae</taxon>
        <taxon>Larkinella</taxon>
    </lineage>
</organism>
<dbReference type="OrthoDB" id="1432662at2"/>
<dbReference type="PANTHER" id="PTHR34818:SF1">
    <property type="entry name" value="PROTEIN BLI-3"/>
    <property type="match status" value="1"/>
</dbReference>
<dbReference type="InterPro" id="IPR052917">
    <property type="entry name" value="Stress-Dev_Protein"/>
</dbReference>
<evidence type="ECO:0000259" key="1">
    <source>
        <dbReference type="Pfam" id="PF16242"/>
    </source>
</evidence>
<dbReference type="InterPro" id="IPR038725">
    <property type="entry name" value="YdaG_split_barrel_FMN-bd"/>
</dbReference>
<dbReference type="RefSeq" id="WP_111629761.1">
    <property type="nucleotide sequence ID" value="NZ_QLMC01000004.1"/>
</dbReference>
<proteinExistence type="predicted"/>
<dbReference type="Pfam" id="PF16242">
    <property type="entry name" value="Pyrid_ox_like"/>
    <property type="match status" value="1"/>
</dbReference>